<keyword evidence="2" id="KW-1133">Transmembrane helix</keyword>
<evidence type="ECO:0000313" key="5">
    <source>
        <dbReference type="Proteomes" id="UP000675409"/>
    </source>
</evidence>
<feature type="compositionally biased region" description="Low complexity" evidence="1">
    <location>
        <begin position="38"/>
        <end position="71"/>
    </location>
</feature>
<feature type="region of interest" description="Disordered" evidence="1">
    <location>
        <begin position="1"/>
        <end position="103"/>
    </location>
</feature>
<dbReference type="Gene3D" id="3.10.350.10">
    <property type="entry name" value="LysM domain"/>
    <property type="match status" value="1"/>
</dbReference>
<keyword evidence="2" id="KW-0812">Transmembrane</keyword>
<dbReference type="RefSeq" id="WP_201850712.1">
    <property type="nucleotide sequence ID" value="NZ_JABBYC010000060.1"/>
</dbReference>
<proteinExistence type="predicted"/>
<sequence>MSTTTTLELRGRGRSRSAHPRADERHLKVVPPLEEEAVAPAPRGPALLRPSLSRPSLPRPALLLPGRVRPGQVRPGAEERPGAGPAVLPRRAPRAGMSPGRGGRTLAARLGLEGLRLTARGRVAVTLVALVLAAPLVWGATAVATSPADPVEVRPHAVEPGDTLWGVAASVAEPGQDVRDVVRELRDLNRLPSGGLMVGQTLYVPVG</sequence>
<keyword evidence="5" id="KW-1185">Reference proteome</keyword>
<dbReference type="InterPro" id="IPR036779">
    <property type="entry name" value="LysM_dom_sf"/>
</dbReference>
<protein>
    <submittedName>
        <fullName evidence="4">LysM peptidoglycan-binding domain-containing protein</fullName>
    </submittedName>
</protein>
<evidence type="ECO:0000256" key="1">
    <source>
        <dbReference type="SAM" id="MobiDB-lite"/>
    </source>
</evidence>
<reference evidence="4 5" key="1">
    <citation type="journal article" date="2021" name="Arch. Microbiol.">
        <title>Myceligenerans indicum sp. nov., an actinobacterium isolated from mangrove sediment of Sundarbans, India.</title>
        <authorList>
            <person name="Asha K."/>
            <person name="Bhadury P."/>
        </authorList>
    </citation>
    <scope>NUCLEOTIDE SEQUENCE [LARGE SCALE GENOMIC DNA]</scope>
    <source>
        <strain evidence="4 5">I2</strain>
    </source>
</reference>
<feature type="domain" description="LysM" evidence="3">
    <location>
        <begin position="154"/>
        <end position="204"/>
    </location>
</feature>
<organism evidence="4 5">
    <name type="scientific">Myceligenerans indicum</name>
    <dbReference type="NCBI Taxonomy" id="2593663"/>
    <lineage>
        <taxon>Bacteria</taxon>
        <taxon>Bacillati</taxon>
        <taxon>Actinomycetota</taxon>
        <taxon>Actinomycetes</taxon>
        <taxon>Micrococcales</taxon>
        <taxon>Promicromonosporaceae</taxon>
        <taxon>Myceligenerans</taxon>
    </lineage>
</organism>
<evidence type="ECO:0000313" key="4">
    <source>
        <dbReference type="EMBL" id="MBL0888521.1"/>
    </source>
</evidence>
<keyword evidence="2" id="KW-0472">Membrane</keyword>
<dbReference type="EMBL" id="JABBYC010000060">
    <property type="protein sequence ID" value="MBL0888521.1"/>
    <property type="molecule type" value="Genomic_DNA"/>
</dbReference>
<gene>
    <name evidence="4" type="ORF">HGK34_19945</name>
</gene>
<dbReference type="SUPFAM" id="SSF54106">
    <property type="entry name" value="LysM domain"/>
    <property type="match status" value="1"/>
</dbReference>
<name>A0ABS1LQF4_9MICO</name>
<dbReference type="Proteomes" id="UP000675409">
    <property type="component" value="Unassembled WGS sequence"/>
</dbReference>
<evidence type="ECO:0000256" key="2">
    <source>
        <dbReference type="SAM" id="Phobius"/>
    </source>
</evidence>
<accession>A0ABS1LQF4</accession>
<dbReference type="Pfam" id="PF01476">
    <property type="entry name" value="LysM"/>
    <property type="match status" value="1"/>
</dbReference>
<dbReference type="InterPro" id="IPR018392">
    <property type="entry name" value="LysM"/>
</dbReference>
<dbReference type="CDD" id="cd00118">
    <property type="entry name" value="LysM"/>
    <property type="match status" value="1"/>
</dbReference>
<evidence type="ECO:0000259" key="3">
    <source>
        <dbReference type="PROSITE" id="PS51782"/>
    </source>
</evidence>
<feature type="transmembrane region" description="Helical" evidence="2">
    <location>
        <begin position="123"/>
        <end position="144"/>
    </location>
</feature>
<dbReference type="PROSITE" id="PS51782">
    <property type="entry name" value="LYSM"/>
    <property type="match status" value="1"/>
</dbReference>
<comment type="caution">
    <text evidence="4">The sequence shown here is derived from an EMBL/GenBank/DDBJ whole genome shotgun (WGS) entry which is preliminary data.</text>
</comment>